<dbReference type="EMBL" id="QXHD01000001">
    <property type="protein sequence ID" value="NEZ54137.1"/>
    <property type="molecule type" value="Genomic_DNA"/>
</dbReference>
<dbReference type="AlphaFoldDB" id="A0A6M0RCV9"/>
<proteinExistence type="predicted"/>
<sequence>MAFGLTEDIRSSLSAKDGLADGTVNPANLERIGFQPGITIPDNLLVYKDQAAADAAIDQITEQATLYAQSTRVVEEYTHLVEATEKYHKATRKLRTKVAALEITIEQAFSEWQTLKHEVNTAKRQSGLLHASKVEEANIGFGKFQRGLTMKLRGMTDESRSGTEAGSVKRGHLQLVS</sequence>
<evidence type="ECO:0000313" key="3">
    <source>
        <dbReference type="Proteomes" id="UP000481033"/>
    </source>
</evidence>
<evidence type="ECO:0000313" key="2">
    <source>
        <dbReference type="EMBL" id="NEZ54137.1"/>
    </source>
</evidence>
<dbReference type="Proteomes" id="UP000481033">
    <property type="component" value="Unassembled WGS sequence"/>
</dbReference>
<protein>
    <submittedName>
        <fullName evidence="2">Uncharacterized protein</fullName>
    </submittedName>
</protein>
<dbReference type="RefSeq" id="WP_163695379.1">
    <property type="nucleotide sequence ID" value="NZ_QXHD01000001.1"/>
</dbReference>
<name>A0A6M0RCV9_9CYAN</name>
<comment type="caution">
    <text evidence="2">The sequence shown here is derived from an EMBL/GenBank/DDBJ whole genome shotgun (WGS) entry which is preliminary data.</text>
</comment>
<feature type="region of interest" description="Disordered" evidence="1">
    <location>
        <begin position="155"/>
        <end position="177"/>
    </location>
</feature>
<reference evidence="2 3" key="1">
    <citation type="journal article" date="2020" name="Microb. Ecol.">
        <title>Ecogenomics of the Marine Benthic Filamentous Cyanobacterium Adonisia.</title>
        <authorList>
            <person name="Walter J.M."/>
            <person name="Coutinho F.H."/>
            <person name="Leomil L."/>
            <person name="Hargreaves P.I."/>
            <person name="Campeao M.E."/>
            <person name="Vieira V.V."/>
            <person name="Silva B.S."/>
            <person name="Fistarol G.O."/>
            <person name="Salomon P.S."/>
            <person name="Sawabe T."/>
            <person name="Mino S."/>
            <person name="Hosokawa M."/>
            <person name="Miyashita H."/>
            <person name="Maruyama F."/>
            <person name="van Verk M.C."/>
            <person name="Dutilh B.E."/>
            <person name="Thompson C.C."/>
            <person name="Thompson F.L."/>
        </authorList>
    </citation>
    <scope>NUCLEOTIDE SEQUENCE [LARGE SCALE GENOMIC DNA]</scope>
    <source>
        <strain evidence="2 3">CCMR0081</strain>
    </source>
</reference>
<accession>A0A6M0RCV9</accession>
<organism evidence="2 3">
    <name type="scientific">Adonisia turfae CCMR0081</name>
    <dbReference type="NCBI Taxonomy" id="2292702"/>
    <lineage>
        <taxon>Bacteria</taxon>
        <taxon>Bacillati</taxon>
        <taxon>Cyanobacteriota</taxon>
        <taxon>Adonisia</taxon>
        <taxon>Adonisia turfae</taxon>
    </lineage>
</organism>
<gene>
    <name evidence="2" type="ORF">DXZ20_00130</name>
</gene>
<keyword evidence="3" id="KW-1185">Reference proteome</keyword>
<evidence type="ECO:0000256" key="1">
    <source>
        <dbReference type="SAM" id="MobiDB-lite"/>
    </source>
</evidence>